<name>A0A2A2H6Q7_METBR</name>
<keyword evidence="2" id="KW-0808">Transferase</keyword>
<evidence type="ECO:0000313" key="3">
    <source>
        <dbReference type="Proteomes" id="UP000217784"/>
    </source>
</evidence>
<sequence length="410" mass="47226">MKKNLKVLLLGYNGANNTGSEARLLAIIEDIRAILGNEALITIPTLNKENLERYLKEDKFLKVAPISSIFFFDIRKLVKEHDVLLLVEGSCYMDTWTSALLWAFLWATKCAKDFKKPSIAYAVDVGHLSSFNRWLVKREASKTDLILTRTESAAQELQKIGVKAPIQTTADCAFTFKTEKDDDEILKEIWPESDSGVVGLAPIDFYLWPVVMRPWGKKENLYKWPYYYSRSKSRVDGSERLALKWAEEADRIIEKRGKRVALICMEELDEPLAVCIKNKMKKPEMVKIFSSRKYNASTMTSILRSLELLVTSRYHAGVLSLEAQVLQIAIGHDTRLRGFYKELGLENYLLDYMSSEIWYKLEEKVNELLENPEAQQKLLKDGFIQHIGRARKNPEILKGFLQERGWKVKT</sequence>
<feature type="domain" description="Polysaccharide pyruvyl transferase" evidence="1">
    <location>
        <begin position="17"/>
        <end position="333"/>
    </location>
</feature>
<dbReference type="Proteomes" id="UP000217784">
    <property type="component" value="Unassembled WGS sequence"/>
</dbReference>
<comment type="caution">
    <text evidence="2">The sequence shown here is derived from an EMBL/GenBank/DDBJ whole genome shotgun (WGS) entry which is preliminary data.</text>
</comment>
<evidence type="ECO:0000259" key="1">
    <source>
        <dbReference type="Pfam" id="PF04230"/>
    </source>
</evidence>
<accession>A0A2A2H6Q7</accession>
<dbReference type="AlphaFoldDB" id="A0A2A2H6Q7"/>
<organism evidence="2 3">
    <name type="scientific">Methanobacterium bryantii</name>
    <dbReference type="NCBI Taxonomy" id="2161"/>
    <lineage>
        <taxon>Archaea</taxon>
        <taxon>Methanobacteriati</taxon>
        <taxon>Methanobacteriota</taxon>
        <taxon>Methanomada group</taxon>
        <taxon>Methanobacteria</taxon>
        <taxon>Methanobacteriales</taxon>
        <taxon>Methanobacteriaceae</taxon>
        <taxon>Methanobacterium</taxon>
    </lineage>
</organism>
<dbReference type="InterPro" id="IPR007345">
    <property type="entry name" value="Polysacch_pyruvyl_Trfase"/>
</dbReference>
<dbReference type="GO" id="GO:0016740">
    <property type="term" value="F:transferase activity"/>
    <property type="evidence" value="ECO:0007669"/>
    <property type="project" value="UniProtKB-KW"/>
</dbReference>
<dbReference type="OrthoDB" id="70488at2157"/>
<dbReference type="PANTHER" id="PTHR36836:SF1">
    <property type="entry name" value="COLANIC ACID BIOSYNTHESIS PROTEIN WCAK"/>
    <property type="match status" value="1"/>
</dbReference>
<evidence type="ECO:0000313" key="2">
    <source>
        <dbReference type="EMBL" id="PAV05151.1"/>
    </source>
</evidence>
<reference evidence="2 3" key="1">
    <citation type="journal article" date="2017" name="BMC Genomics">
        <title>Genomic analysis of methanogenic archaea reveals a shift towards energy conservation.</title>
        <authorList>
            <person name="Gilmore S.P."/>
            <person name="Henske J.K."/>
            <person name="Sexton J.A."/>
            <person name="Solomon K.V."/>
            <person name="Seppala S."/>
            <person name="Yoo J.I."/>
            <person name="Huyett L.M."/>
            <person name="Pressman A."/>
            <person name="Cogan J.Z."/>
            <person name="Kivenson V."/>
            <person name="Peng X."/>
            <person name="Tan Y."/>
            <person name="Valentine D.L."/>
            <person name="O'Malley M.A."/>
        </authorList>
    </citation>
    <scope>NUCLEOTIDE SEQUENCE [LARGE SCALE GENOMIC DNA]</scope>
    <source>
        <strain evidence="2 3">M.o.H.</strain>
    </source>
</reference>
<gene>
    <name evidence="2" type="ORF">ASJ80_12760</name>
</gene>
<dbReference type="EMBL" id="LMVM01000012">
    <property type="protein sequence ID" value="PAV05151.1"/>
    <property type="molecule type" value="Genomic_DNA"/>
</dbReference>
<dbReference type="RefSeq" id="WP_069584976.1">
    <property type="nucleotide sequence ID" value="NZ_LMVM01000012.1"/>
</dbReference>
<proteinExistence type="predicted"/>
<keyword evidence="3" id="KW-1185">Reference proteome</keyword>
<protein>
    <submittedName>
        <fullName evidence="2">Polysaccharide pyruvyl transferase</fullName>
    </submittedName>
</protein>
<dbReference type="Pfam" id="PF04230">
    <property type="entry name" value="PS_pyruv_trans"/>
    <property type="match status" value="1"/>
</dbReference>
<dbReference type="PANTHER" id="PTHR36836">
    <property type="entry name" value="COLANIC ACID BIOSYNTHESIS PROTEIN WCAK"/>
    <property type="match status" value="1"/>
</dbReference>